<comment type="caution">
    <text evidence="2">The sequence shown here is derived from an EMBL/GenBank/DDBJ whole genome shotgun (WGS) entry which is preliminary data.</text>
</comment>
<keyword evidence="1" id="KW-0812">Transmembrane</keyword>
<feature type="transmembrane region" description="Helical" evidence="1">
    <location>
        <begin position="507"/>
        <end position="525"/>
    </location>
</feature>
<feature type="transmembrane region" description="Helical" evidence="1">
    <location>
        <begin position="344"/>
        <end position="366"/>
    </location>
</feature>
<keyword evidence="3" id="KW-1185">Reference proteome</keyword>
<feature type="transmembrane region" description="Helical" evidence="1">
    <location>
        <begin position="160"/>
        <end position="182"/>
    </location>
</feature>
<feature type="transmembrane region" description="Helical" evidence="1">
    <location>
        <begin position="20"/>
        <end position="40"/>
    </location>
</feature>
<name>A0ABS4TAX0_9PSEU</name>
<organism evidence="2 3">
    <name type="scientific">Kibdelosporangium banguiense</name>
    <dbReference type="NCBI Taxonomy" id="1365924"/>
    <lineage>
        <taxon>Bacteria</taxon>
        <taxon>Bacillati</taxon>
        <taxon>Actinomycetota</taxon>
        <taxon>Actinomycetes</taxon>
        <taxon>Pseudonocardiales</taxon>
        <taxon>Pseudonocardiaceae</taxon>
        <taxon>Kibdelosporangium</taxon>
    </lineage>
</organism>
<dbReference type="Proteomes" id="UP001519332">
    <property type="component" value="Unassembled WGS sequence"/>
</dbReference>
<feature type="transmembrane region" description="Helical" evidence="1">
    <location>
        <begin position="295"/>
        <end position="315"/>
    </location>
</feature>
<reference evidence="2 3" key="1">
    <citation type="submission" date="2021-03" db="EMBL/GenBank/DDBJ databases">
        <title>Sequencing the genomes of 1000 actinobacteria strains.</title>
        <authorList>
            <person name="Klenk H.-P."/>
        </authorList>
    </citation>
    <scope>NUCLEOTIDE SEQUENCE [LARGE SCALE GENOMIC DNA]</scope>
    <source>
        <strain evidence="2 3">DSM 46670</strain>
    </source>
</reference>
<evidence type="ECO:0000313" key="3">
    <source>
        <dbReference type="Proteomes" id="UP001519332"/>
    </source>
</evidence>
<proteinExistence type="predicted"/>
<dbReference type="EMBL" id="JAGINW010000001">
    <property type="protein sequence ID" value="MBP2321570.1"/>
    <property type="molecule type" value="Genomic_DNA"/>
</dbReference>
<feature type="transmembrane region" description="Helical" evidence="1">
    <location>
        <begin position="238"/>
        <end position="260"/>
    </location>
</feature>
<accession>A0ABS4TAX0</accession>
<evidence type="ECO:0000313" key="2">
    <source>
        <dbReference type="EMBL" id="MBP2321570.1"/>
    </source>
</evidence>
<feature type="transmembrane region" description="Helical" evidence="1">
    <location>
        <begin position="127"/>
        <end position="148"/>
    </location>
</feature>
<dbReference type="RefSeq" id="WP_209636517.1">
    <property type="nucleotide sequence ID" value="NZ_JAGINW010000001.1"/>
</dbReference>
<sequence length="532" mass="54986">MSALAGTGSLIRLALRLDRVRLPVWIVVSAGLVLVTATSVKDLYPTEASRQLIATTIGTNPAMQAIYGQVYDTSLGAVTMWRMAITGALLVALMSIMTVNRHTRQDEEAGRLELIGATVVGRHAPMVAALIIAAGANMVVAVLIALGLTGQGLPADGSFAAGFALGFTGLVFAGVAAAAAQLAENARTVTAISVAVLGVAFVLRMVGDASGDGGPSWLSWLSPVGWLQKVHAYAENRWWILVLMLALAVVLVGVAFALVARRDHGAGLVPPRPGPADASQGLSGPFGLAWRLHRIALTGWLVAFVLLGVMFGSIANSATDLVKDNPQVAEIVAQMGGTAALVDAFMSAILGLIAFVASAYAVSATLRLRSEETSVRAEPVLATGVSRTRWALSHLVFAAVGALVMLVAAGLGLGISYGISVGDVGGQLGTVFQAALMQLPATLVVAGIAMVLFGLAPRFVIGSWAALTVFYLLGQLGPLLQAPQWLMDVSPFTHVPKLLGDVTAGPLVWLSVVAIALMAVGVAGFRRRDIAS</sequence>
<feature type="transmembrane region" description="Helical" evidence="1">
    <location>
        <begin position="395"/>
        <end position="419"/>
    </location>
</feature>
<evidence type="ECO:0000256" key="1">
    <source>
        <dbReference type="SAM" id="Phobius"/>
    </source>
</evidence>
<feature type="transmembrane region" description="Helical" evidence="1">
    <location>
        <begin position="431"/>
        <end position="453"/>
    </location>
</feature>
<keyword evidence="1" id="KW-1133">Transmembrane helix</keyword>
<protein>
    <submittedName>
        <fullName evidence="2">ABC-2 type transport system permease protein</fullName>
    </submittedName>
</protein>
<feature type="transmembrane region" description="Helical" evidence="1">
    <location>
        <begin position="189"/>
        <end position="207"/>
    </location>
</feature>
<feature type="transmembrane region" description="Helical" evidence="1">
    <location>
        <begin position="465"/>
        <end position="487"/>
    </location>
</feature>
<gene>
    <name evidence="2" type="ORF">JOF56_001955</name>
</gene>
<feature type="transmembrane region" description="Helical" evidence="1">
    <location>
        <begin position="80"/>
        <end position="99"/>
    </location>
</feature>
<keyword evidence="1" id="KW-0472">Membrane</keyword>